<evidence type="ECO:0000256" key="1">
    <source>
        <dbReference type="ARBA" id="ARBA00006640"/>
    </source>
</evidence>
<keyword evidence="2 4" id="KW-0689">Ribosomal protein</keyword>
<comment type="similarity">
    <text evidence="1 4">Belongs to the bacterial ribosomal protein bS21 family.</text>
</comment>
<accession>A0A1G1WDV5</accession>
<feature type="non-terminal residue" evidence="5">
    <location>
        <position position="1"/>
    </location>
</feature>
<name>A0A1G1WDV5_9BACT</name>
<dbReference type="NCBIfam" id="TIGR00030">
    <property type="entry name" value="S21p"/>
    <property type="match status" value="1"/>
</dbReference>
<organism evidence="5 6">
    <name type="scientific">Candidatus Woykebacteria bacterium RBG_16_39_9b</name>
    <dbReference type="NCBI Taxonomy" id="1802595"/>
    <lineage>
        <taxon>Bacteria</taxon>
        <taxon>Candidatus Woykeibacteriota</taxon>
    </lineage>
</organism>
<dbReference type="Proteomes" id="UP000178162">
    <property type="component" value="Unassembled WGS sequence"/>
</dbReference>
<comment type="caution">
    <text evidence="5">The sequence shown here is derived from an EMBL/GenBank/DDBJ whole genome shotgun (WGS) entry which is preliminary data.</text>
</comment>
<sequence>KEGESVDVLIRRFNKKVQLDGVLTELRKREYYEKPSVQRKKAKAVLERKLQKVREEI</sequence>
<dbReference type="HAMAP" id="MF_00358">
    <property type="entry name" value="Ribosomal_bS21"/>
    <property type="match status" value="1"/>
</dbReference>
<dbReference type="GO" id="GO:0005840">
    <property type="term" value="C:ribosome"/>
    <property type="evidence" value="ECO:0007669"/>
    <property type="project" value="UniProtKB-KW"/>
</dbReference>
<protein>
    <recommendedName>
        <fullName evidence="4">30S ribosomal protein S21</fullName>
    </recommendedName>
</protein>
<dbReference type="AlphaFoldDB" id="A0A1G1WDV5"/>
<evidence type="ECO:0000256" key="4">
    <source>
        <dbReference type="RuleBase" id="RU000667"/>
    </source>
</evidence>
<dbReference type="InterPro" id="IPR001911">
    <property type="entry name" value="Ribosomal_bS21"/>
</dbReference>
<evidence type="ECO:0000313" key="6">
    <source>
        <dbReference type="Proteomes" id="UP000178162"/>
    </source>
</evidence>
<gene>
    <name evidence="5" type="ORF">A2134_01875</name>
</gene>
<reference evidence="5 6" key="1">
    <citation type="journal article" date="2016" name="Nat. Commun.">
        <title>Thousands of microbial genomes shed light on interconnected biogeochemical processes in an aquifer system.</title>
        <authorList>
            <person name="Anantharaman K."/>
            <person name="Brown C.T."/>
            <person name="Hug L.A."/>
            <person name="Sharon I."/>
            <person name="Castelle C.J."/>
            <person name="Probst A.J."/>
            <person name="Thomas B.C."/>
            <person name="Singh A."/>
            <person name="Wilkins M.J."/>
            <person name="Karaoz U."/>
            <person name="Brodie E.L."/>
            <person name="Williams K.H."/>
            <person name="Hubbard S.S."/>
            <person name="Banfield J.F."/>
        </authorList>
    </citation>
    <scope>NUCLEOTIDE SEQUENCE [LARGE SCALE GENOMIC DNA]</scope>
</reference>
<dbReference type="Pfam" id="PF01165">
    <property type="entry name" value="Ribosomal_S21"/>
    <property type="match status" value="1"/>
</dbReference>
<dbReference type="GO" id="GO:0003735">
    <property type="term" value="F:structural constituent of ribosome"/>
    <property type="evidence" value="ECO:0007669"/>
    <property type="project" value="InterPro"/>
</dbReference>
<dbReference type="EMBL" id="MHCR01000006">
    <property type="protein sequence ID" value="OGY25885.1"/>
    <property type="molecule type" value="Genomic_DNA"/>
</dbReference>
<keyword evidence="3 4" id="KW-0687">Ribonucleoprotein</keyword>
<proteinExistence type="inferred from homology"/>
<dbReference type="PRINTS" id="PR00976">
    <property type="entry name" value="RIBOSOMALS21"/>
</dbReference>
<dbReference type="Gene3D" id="1.20.5.1150">
    <property type="entry name" value="Ribosomal protein S8"/>
    <property type="match status" value="1"/>
</dbReference>
<evidence type="ECO:0000256" key="3">
    <source>
        <dbReference type="ARBA" id="ARBA00023274"/>
    </source>
</evidence>
<dbReference type="GO" id="GO:1990904">
    <property type="term" value="C:ribonucleoprotein complex"/>
    <property type="evidence" value="ECO:0007669"/>
    <property type="project" value="UniProtKB-KW"/>
</dbReference>
<dbReference type="GO" id="GO:0006412">
    <property type="term" value="P:translation"/>
    <property type="evidence" value="ECO:0007669"/>
    <property type="project" value="InterPro"/>
</dbReference>
<dbReference type="STRING" id="1802595.A2134_01875"/>
<evidence type="ECO:0000256" key="2">
    <source>
        <dbReference type="ARBA" id="ARBA00022980"/>
    </source>
</evidence>
<dbReference type="InterPro" id="IPR038380">
    <property type="entry name" value="Ribosomal_bS21_sf"/>
</dbReference>
<evidence type="ECO:0000313" key="5">
    <source>
        <dbReference type="EMBL" id="OGY25885.1"/>
    </source>
</evidence>